<protein>
    <submittedName>
        <fullName evidence="1">Secretion system protein</fullName>
    </submittedName>
</protein>
<comment type="caution">
    <text evidence="1">The sequence shown here is derived from an EMBL/GenBank/DDBJ whole genome shotgun (WGS) entry which is preliminary data.</text>
</comment>
<proteinExistence type="predicted"/>
<evidence type="ECO:0000313" key="1">
    <source>
        <dbReference type="EMBL" id="ETJ38061.1"/>
    </source>
</evidence>
<reference evidence="1" key="1">
    <citation type="submission" date="2013-12" db="EMBL/GenBank/DDBJ databases">
        <title>A Varibaculum cambriense genome reconstructed from a premature infant gut community with otherwise low bacterial novelty that shifts toward anaerobic metabolism during the third week of life.</title>
        <authorList>
            <person name="Brown C.T."/>
            <person name="Sharon I."/>
            <person name="Thomas B.C."/>
            <person name="Castelle C.J."/>
            <person name="Morowitz M.J."/>
            <person name="Banfield J.F."/>
        </authorList>
    </citation>
    <scope>NUCLEOTIDE SEQUENCE</scope>
</reference>
<feature type="non-terminal residue" evidence="1">
    <location>
        <position position="1"/>
    </location>
</feature>
<accession>W1Y6M6</accession>
<organism evidence="1">
    <name type="scientific">human gut metagenome</name>
    <dbReference type="NCBI Taxonomy" id="408170"/>
    <lineage>
        <taxon>unclassified sequences</taxon>
        <taxon>metagenomes</taxon>
        <taxon>organismal metagenomes</taxon>
    </lineage>
</organism>
<name>W1Y6M6_9ZZZZ</name>
<dbReference type="AlphaFoldDB" id="W1Y6M6"/>
<gene>
    <name evidence="1" type="ORF">Q604_UNBC07786G0002</name>
</gene>
<sequence>WRGGTRTRHVTEIRQLTGALENGRPITHLTYAAPTSTSPGVFHPDPALVAELSHYEPEVTRWA</sequence>
<dbReference type="EMBL" id="AZMM01007786">
    <property type="protein sequence ID" value="ETJ38061.1"/>
    <property type="molecule type" value="Genomic_DNA"/>
</dbReference>